<evidence type="ECO:0000259" key="1">
    <source>
        <dbReference type="Pfam" id="PF07883"/>
    </source>
</evidence>
<dbReference type="Pfam" id="PF07883">
    <property type="entry name" value="Cupin_2"/>
    <property type="match status" value="1"/>
</dbReference>
<dbReference type="Gene3D" id="2.60.120.10">
    <property type="entry name" value="Jelly Rolls"/>
    <property type="match status" value="1"/>
</dbReference>
<dbReference type="InterPro" id="IPR013096">
    <property type="entry name" value="Cupin_2"/>
</dbReference>
<proteinExistence type="predicted"/>
<dbReference type="Proteomes" id="UP001611383">
    <property type="component" value="Chromosome"/>
</dbReference>
<dbReference type="InterPro" id="IPR047142">
    <property type="entry name" value="OryJ/VirC-like"/>
</dbReference>
<dbReference type="SUPFAM" id="SSF51182">
    <property type="entry name" value="RmlC-like cupins"/>
    <property type="match status" value="1"/>
</dbReference>
<gene>
    <name evidence="2" type="ORF">F0U60_29650</name>
</gene>
<protein>
    <submittedName>
        <fullName evidence="2">Cupin domain-containing protein</fullName>
    </submittedName>
</protein>
<feature type="domain" description="Cupin type-2" evidence="1">
    <location>
        <begin position="110"/>
        <end position="169"/>
    </location>
</feature>
<dbReference type="PANTHER" id="PTHR36156">
    <property type="entry name" value="SLR2101 PROTEIN"/>
    <property type="match status" value="1"/>
</dbReference>
<dbReference type="Gene3D" id="2.20.70.150">
    <property type="match status" value="1"/>
</dbReference>
<name>A0ABY9WXE9_9BACT</name>
<organism evidence="2 3">
    <name type="scientific">Archangium minus</name>
    <dbReference type="NCBI Taxonomy" id="83450"/>
    <lineage>
        <taxon>Bacteria</taxon>
        <taxon>Pseudomonadati</taxon>
        <taxon>Myxococcota</taxon>
        <taxon>Myxococcia</taxon>
        <taxon>Myxococcales</taxon>
        <taxon>Cystobacterineae</taxon>
        <taxon>Archangiaceae</taxon>
        <taxon>Archangium</taxon>
    </lineage>
</organism>
<evidence type="ECO:0000313" key="2">
    <source>
        <dbReference type="EMBL" id="WNG47836.1"/>
    </source>
</evidence>
<dbReference type="PANTHER" id="PTHR36156:SF2">
    <property type="entry name" value="CUPIN TYPE-2 DOMAIN-CONTAINING PROTEIN"/>
    <property type="match status" value="1"/>
</dbReference>
<accession>A0ABY9WXE9</accession>
<reference evidence="2 3" key="1">
    <citation type="submission" date="2019-08" db="EMBL/GenBank/DDBJ databases">
        <title>Archangium and Cystobacter genomes.</title>
        <authorList>
            <person name="Chen I.-C.K."/>
            <person name="Wielgoss S."/>
        </authorList>
    </citation>
    <scope>NUCLEOTIDE SEQUENCE [LARGE SCALE GENOMIC DNA]</scope>
    <source>
        <strain evidence="2 3">Cbm 6</strain>
    </source>
</reference>
<dbReference type="RefSeq" id="WP_395804621.1">
    <property type="nucleotide sequence ID" value="NZ_CP043494.1"/>
</dbReference>
<dbReference type="InterPro" id="IPR014710">
    <property type="entry name" value="RmlC-like_jellyroll"/>
</dbReference>
<keyword evidence="3" id="KW-1185">Reference proteome</keyword>
<dbReference type="InterPro" id="IPR011051">
    <property type="entry name" value="RmlC_Cupin_sf"/>
</dbReference>
<sequence length="179" mass="19062">MTSPVRRVVTGHDAQGRSIVVSDGAPPVVIRAKEIPGLAFHEIWATMSTPAALEGEGEPTAKRGIPPPPNGTVIRIVDIPPDKPLEADAARASFESLGSSHSATAEAASPHPLMHKTETVDYGIVLEGEIVLVLDNEERVLGPGDIVVQRGTNHAWANRSGRSCRMAFILIDARVERKG</sequence>
<dbReference type="CDD" id="cd02231">
    <property type="entry name" value="cupin_BLL6423-like"/>
    <property type="match status" value="1"/>
</dbReference>
<evidence type="ECO:0000313" key="3">
    <source>
        <dbReference type="Proteomes" id="UP001611383"/>
    </source>
</evidence>
<dbReference type="EMBL" id="CP043494">
    <property type="protein sequence ID" value="WNG47836.1"/>
    <property type="molecule type" value="Genomic_DNA"/>
</dbReference>